<organism evidence="1 2">
    <name type="scientific">Enterococcus faecalis</name>
    <name type="common">Streptococcus faecalis</name>
    <dbReference type="NCBI Taxonomy" id="1351"/>
    <lineage>
        <taxon>Bacteria</taxon>
        <taxon>Bacillati</taxon>
        <taxon>Bacillota</taxon>
        <taxon>Bacilli</taxon>
        <taxon>Lactobacillales</taxon>
        <taxon>Enterococcaceae</taxon>
        <taxon>Enterococcus</taxon>
    </lineage>
</organism>
<sequence length="180" mass="20989">MANEIKQVALYIRVSTDQQAKHGDSLDEQQHTLNEYVRQQGNMRVFKTYIDDGISGQKLYRDEFQKLLDDVKKGKIDTILFTKLDRWFRNLRHYLNIQEILDKNNVTWLAVTQPFFNTETAMGRSFVNQSMGFAELEAQMTSERIRAVFDNKIRKGEVVSGKVPLGYDIKDKHLVPNEKS</sequence>
<dbReference type="EMBL" id="AP026729">
    <property type="protein sequence ID" value="BDQ60854.1"/>
    <property type="molecule type" value="Genomic_DNA"/>
</dbReference>
<evidence type="ECO:0000313" key="2">
    <source>
        <dbReference type="Proteomes" id="UP001317613"/>
    </source>
</evidence>
<evidence type="ECO:0000313" key="1">
    <source>
        <dbReference type="EMBL" id="BDQ60854.1"/>
    </source>
</evidence>
<reference evidence="1" key="1">
    <citation type="submission" date="2022-08" db="EMBL/GenBank/DDBJ databases">
        <title>Molecular epidemiological analysis of five strains of VanD-type vancomycin-resistant Enterococcus faecalis.</title>
        <authorList>
            <person name="Mimura K."/>
            <person name="Hashimoto Y."/>
            <person name="Tomita H."/>
        </authorList>
    </citation>
    <scope>NUCLEOTIDE SEQUENCE</scope>
    <source>
        <strain evidence="1">SVR2332</strain>
    </source>
</reference>
<accession>A0AC59HME0</accession>
<name>A0AC59HME0_ENTFL</name>
<dbReference type="Proteomes" id="UP001317613">
    <property type="component" value="Chromosome"/>
</dbReference>
<gene>
    <name evidence="1" type="ORF">EfsSVR2332_09320</name>
</gene>
<proteinExistence type="predicted"/>
<protein>
    <submittedName>
        <fullName evidence="1">Uncharacterized protein</fullName>
    </submittedName>
</protein>